<comment type="caution">
    <text evidence="1">The sequence shown here is derived from an EMBL/GenBank/DDBJ whole genome shotgun (WGS) entry which is preliminary data.</text>
</comment>
<keyword evidence="2" id="KW-1185">Reference proteome</keyword>
<dbReference type="Proteomes" id="UP000531231">
    <property type="component" value="Unassembled WGS sequence"/>
</dbReference>
<dbReference type="RefSeq" id="WP_151159494.1">
    <property type="nucleotide sequence ID" value="NZ_JACHIL010000003.1"/>
</dbReference>
<evidence type="ECO:0000313" key="2">
    <source>
        <dbReference type="Proteomes" id="UP000531231"/>
    </source>
</evidence>
<sequence>MAKKATTTSTSSAIIDLTGEEMLSTSGASSLLGITSQWLRQLSANGYIPEAIKGKYPLVAVVQGYVRSLKDEERRSSKVAADSGLKAARQREVELRIGKEEGRLVDMEDVEAIVSNVFATLRAELTGIPAAVTRDVKLRAEIEKGLNGAFARSQGKFREAGEALRSGSDPLGADGENDS</sequence>
<reference evidence="1 2" key="1">
    <citation type="submission" date="2020-08" db="EMBL/GenBank/DDBJ databases">
        <title>Genomic Encyclopedia of Type Strains, Phase IV (KMG-IV): sequencing the most valuable type-strain genomes for metagenomic binning, comparative biology and taxonomic classification.</title>
        <authorList>
            <person name="Goeker M."/>
        </authorList>
    </citation>
    <scope>NUCLEOTIDE SEQUENCE [LARGE SCALE GENOMIC DNA]</scope>
    <source>
        <strain evidence="1 2">DSM 25620</strain>
    </source>
</reference>
<protein>
    <recommendedName>
        <fullName evidence="3">Terminase small subunit</fullName>
    </recommendedName>
</protein>
<dbReference type="AlphaFoldDB" id="A0A7W8AKA4"/>
<dbReference type="EMBL" id="JACHIL010000003">
    <property type="protein sequence ID" value="MBB5091419.1"/>
    <property type="molecule type" value="Genomic_DNA"/>
</dbReference>
<organism evidence="1 2">
    <name type="scientific">Pseudochrobactrum saccharolyticum</name>
    <dbReference type="NCBI Taxonomy" id="354352"/>
    <lineage>
        <taxon>Bacteria</taxon>
        <taxon>Pseudomonadati</taxon>
        <taxon>Pseudomonadota</taxon>
        <taxon>Alphaproteobacteria</taxon>
        <taxon>Hyphomicrobiales</taxon>
        <taxon>Brucellaceae</taxon>
        <taxon>Pseudochrobactrum</taxon>
    </lineage>
</organism>
<evidence type="ECO:0000313" key="1">
    <source>
        <dbReference type="EMBL" id="MBB5091419.1"/>
    </source>
</evidence>
<proteinExistence type="predicted"/>
<accession>A0A7W8AKA4</accession>
<name>A0A7W8AKA4_9HYPH</name>
<gene>
    <name evidence="1" type="ORF">HNQ68_001960</name>
</gene>
<evidence type="ECO:0008006" key="3">
    <source>
        <dbReference type="Google" id="ProtNLM"/>
    </source>
</evidence>